<sequence length="598" mass="68589">MAFIRSEKRKALEIKNNENIDVIDIPDNKLIFSNGQRNCYFHRLGYKGCPKVKIGSNGQSFLLQANEQLVDMNRWELVRYCYITVVKIDRRERTKIGIFNALIPFFQHCDANDYKVAFNKETITSFINSLKRRYLDGLKGKTLIQTQGSLKSFLNEVAPNLEHELRNDFIRSLNDSDITLPYTDTELKQIVKLLYIIFNKYRNCVLNGAKPSVHPLLCDDSGNDFLGNPFNGKHIFSVVRYSHGWKNELVKSALYLTCFYTGLNESQLLAIKFSDISNESFERTSDGVYKLSTTKHRQQGRLSITEVGFSKRAKEFFETWLSLSKLITNNTSDYVFSVYSKKKYTGMLENQFASVINKKLKYFELPVLSTQRFRKTKATLIMRATESIFSVAEGLNNSPDTVSKHYSNGVPELMEFSIAGALDVRQRTLQGETLDEAVLESAYHFKDPVREQFYLKNKLAIPNTLSNGLRCKDSFGEKAKQLKKSLVKAGLAKQKNKVACHKFLECFGCPYHAVIAEVDDIWLMLSFRDVILEVACQPSINSIPTTTLAKVTNTVESILERLKREFPRVYKSAEVKYSELPHPLWADKTDFNVLMELN</sequence>
<evidence type="ECO:0000313" key="3">
    <source>
        <dbReference type="Proteomes" id="UP000322915"/>
    </source>
</evidence>
<dbReference type="Gene3D" id="1.10.443.10">
    <property type="entry name" value="Intergrase catalytic core"/>
    <property type="match status" value="1"/>
</dbReference>
<organism evidence="2 3">
    <name type="scientific">Pseudoalteromonas fuliginea</name>
    <dbReference type="NCBI Taxonomy" id="1872678"/>
    <lineage>
        <taxon>Bacteria</taxon>
        <taxon>Pseudomonadati</taxon>
        <taxon>Pseudomonadota</taxon>
        <taxon>Gammaproteobacteria</taxon>
        <taxon>Alteromonadales</taxon>
        <taxon>Pseudoalteromonadaceae</taxon>
        <taxon>Pseudoalteromonas</taxon>
    </lineage>
</organism>
<evidence type="ECO:0000313" key="2">
    <source>
        <dbReference type="EMBL" id="KAA1152099.1"/>
    </source>
</evidence>
<gene>
    <name evidence="2" type="ORF">EU509_14985</name>
</gene>
<name>A0ABQ6RF17_9GAMM</name>
<keyword evidence="1" id="KW-0233">DNA recombination</keyword>
<dbReference type="SUPFAM" id="SSF56349">
    <property type="entry name" value="DNA breaking-rejoining enzymes"/>
    <property type="match status" value="1"/>
</dbReference>
<protein>
    <submittedName>
        <fullName evidence="2">Site-specific integrase</fullName>
    </submittedName>
</protein>
<dbReference type="RefSeq" id="WP_149606430.1">
    <property type="nucleotide sequence ID" value="NZ_SEUJ01000075.1"/>
</dbReference>
<accession>A0ABQ6RF17</accession>
<dbReference type="EMBL" id="SEUJ01000075">
    <property type="protein sequence ID" value="KAA1152099.1"/>
    <property type="molecule type" value="Genomic_DNA"/>
</dbReference>
<comment type="caution">
    <text evidence="2">The sequence shown here is derived from an EMBL/GenBank/DDBJ whole genome shotgun (WGS) entry which is preliminary data.</text>
</comment>
<reference evidence="2 3" key="1">
    <citation type="submission" date="2019-01" db="EMBL/GenBank/DDBJ databases">
        <title>Genome sequences of marine Pseudoalteromonas species.</title>
        <authorList>
            <person name="Boraston A.B."/>
            <person name="Hehemann J.-H."/>
            <person name="Vickers C.J."/>
            <person name="Salama-Alber O."/>
            <person name="Abe K."/>
            <person name="Hettle A.J."/>
        </authorList>
    </citation>
    <scope>NUCLEOTIDE SEQUENCE [LARGE SCALE GENOMIC DNA]</scope>
    <source>
        <strain evidence="2 3">PS47</strain>
    </source>
</reference>
<dbReference type="Proteomes" id="UP000322915">
    <property type="component" value="Unassembled WGS sequence"/>
</dbReference>
<dbReference type="InterPro" id="IPR013762">
    <property type="entry name" value="Integrase-like_cat_sf"/>
</dbReference>
<keyword evidence="3" id="KW-1185">Reference proteome</keyword>
<evidence type="ECO:0000256" key="1">
    <source>
        <dbReference type="ARBA" id="ARBA00023172"/>
    </source>
</evidence>
<proteinExistence type="predicted"/>
<dbReference type="InterPro" id="IPR011010">
    <property type="entry name" value="DNA_brk_join_enz"/>
</dbReference>